<sequence>MSGLLLSVYFSCLVQFSFVTHPVTYCGLLLLSSLSGAGYCVLLSGLSWYVVLFCLVYVGGIYILFIFVSVQTPNPTPAVASSGSPFFFSFLVFMVLFSFFGEGVPPYSECSHYLCSFFEGFTYCLFCFVLVLGFVIISGVVSSKGSFYR</sequence>
<dbReference type="InterPro" id="IPR042106">
    <property type="entry name" value="Nuo/plastoQ_OxRdtase_6_NuoJ"/>
</dbReference>
<feature type="transmembrane region" description="Helical" evidence="1">
    <location>
        <begin position="46"/>
        <end position="67"/>
    </location>
</feature>
<evidence type="ECO:0000256" key="1">
    <source>
        <dbReference type="SAM" id="Phobius"/>
    </source>
</evidence>
<dbReference type="RefSeq" id="YP_010947758.1">
    <property type="nucleotide sequence ID" value="NC_082541.1"/>
</dbReference>
<dbReference type="AlphaFoldDB" id="A0AA50W905"/>
<keyword evidence="1" id="KW-1133">Transmembrane helix</keyword>
<keyword evidence="2" id="KW-0496">Mitochondrion</keyword>
<dbReference type="GeneID" id="84516574"/>
<keyword evidence="1" id="KW-0812">Transmembrane</keyword>
<proteinExistence type="predicted"/>
<dbReference type="EMBL" id="OR350239">
    <property type="protein sequence ID" value="WMH04205.1"/>
    <property type="molecule type" value="Genomic_DNA"/>
</dbReference>
<feature type="transmembrane region" description="Helical" evidence="1">
    <location>
        <begin position="79"/>
        <end position="100"/>
    </location>
</feature>
<dbReference type="EMBL" id="OR350240">
    <property type="protein sequence ID" value="WMH04217.1"/>
    <property type="molecule type" value="Genomic_DNA"/>
</dbReference>
<dbReference type="CTD" id="4541"/>
<evidence type="ECO:0000313" key="2">
    <source>
        <dbReference type="EMBL" id="WMH04205.1"/>
    </source>
</evidence>
<protein>
    <submittedName>
        <fullName evidence="2">NADH dehydrogenase subunit 6</fullName>
    </submittedName>
</protein>
<feature type="transmembrane region" description="Helical" evidence="1">
    <location>
        <begin position="120"/>
        <end position="141"/>
    </location>
</feature>
<dbReference type="Gene3D" id="1.20.120.1200">
    <property type="entry name" value="NADH-ubiquinone/plastoquinone oxidoreductase chain 6, subunit NuoJ"/>
    <property type="match status" value="1"/>
</dbReference>
<gene>
    <name evidence="2" type="primary">ND6</name>
</gene>
<geneLocation type="mitochondrion" evidence="2"/>
<accession>A0AA50W905</accession>
<reference evidence="2" key="2">
    <citation type="submission" date="2023-07" db="EMBL/GenBank/DDBJ databases">
        <authorList>
            <person name="Atopkin D.M."/>
            <person name="Semenchenko A.A."/>
            <person name="Solodovnik D.A."/>
            <person name="Ivashko Y.I."/>
        </authorList>
    </citation>
    <scope>NUCLEOTIDE SEQUENCE</scope>
    <source>
        <strain evidence="2">AzT02</strain>
        <strain evidence="3">AzTc87</strain>
    </source>
</reference>
<evidence type="ECO:0000313" key="3">
    <source>
        <dbReference type="EMBL" id="WMH04217.1"/>
    </source>
</evidence>
<reference evidence="2" key="1">
    <citation type="journal article" date="2023" name="J. Helminthol.">
        <title>A report on the complete mitochondrial genome of the trematode Azygia robusta Odhner, 1911, its new definitive host from the Russian Far East, and unexpected phylogeny of Azygiidae within Digenea, as inferred from mitogenome sequences.</title>
        <authorList>
            <person name="Atopkin D.M."/>
            <person name="Semenchenko A.A."/>
            <person name="Solodovnik D.A."/>
            <person name="Ivashko Y.I."/>
        </authorList>
    </citation>
    <scope>NUCLEOTIDE SEQUENCE</scope>
    <source>
        <strain evidence="2">AzT02</strain>
        <strain evidence="3">AzTc87</strain>
    </source>
</reference>
<organism evidence="2">
    <name type="scientific">Azygia robusta</name>
    <dbReference type="NCBI Taxonomy" id="3062496"/>
    <lineage>
        <taxon>Eukaryota</taxon>
        <taxon>Metazoa</taxon>
        <taxon>Spiralia</taxon>
        <taxon>Lophotrochozoa</taxon>
        <taxon>Platyhelminthes</taxon>
        <taxon>Trematoda</taxon>
        <taxon>Digenea</taxon>
        <taxon>Azygiida</taxon>
        <taxon>Hemiuroidea</taxon>
        <taxon>Azygiidae</taxon>
        <taxon>Azygia</taxon>
    </lineage>
</organism>
<keyword evidence="1" id="KW-0472">Membrane</keyword>
<name>A0AA50W905_9TREM</name>